<dbReference type="AlphaFoldDB" id="A0A1W1UXX9"/>
<dbReference type="GO" id="GO:0004803">
    <property type="term" value="F:transposase activity"/>
    <property type="evidence" value="ECO:0007669"/>
    <property type="project" value="InterPro"/>
</dbReference>
<gene>
    <name evidence="1" type="ORF">SAMN00790413_03603</name>
</gene>
<dbReference type="Pfam" id="PF01527">
    <property type="entry name" value="HTH_Tnp_1"/>
    <property type="match status" value="1"/>
</dbReference>
<reference evidence="1 2" key="1">
    <citation type="submission" date="2017-04" db="EMBL/GenBank/DDBJ databases">
        <authorList>
            <person name="Afonso C.L."/>
            <person name="Miller P.J."/>
            <person name="Scott M.A."/>
            <person name="Spackman E."/>
            <person name="Goraichik I."/>
            <person name="Dimitrov K.M."/>
            <person name="Suarez D.L."/>
            <person name="Swayne D.E."/>
        </authorList>
    </citation>
    <scope>NUCLEOTIDE SEQUENCE [LARGE SCALE GENOMIC DNA]</scope>
    <source>
        <strain evidence="1 2">KR-140</strain>
    </source>
</reference>
<dbReference type="InterPro" id="IPR002514">
    <property type="entry name" value="Transposase_8"/>
</dbReference>
<name>A0A1W1UXX9_9DEIO</name>
<protein>
    <submittedName>
        <fullName evidence="1">Putative transposase</fullName>
    </submittedName>
</protein>
<sequence>MKTQQFSEDQIIKLLQDAKKGEKPVEELCRDLGCSTASYYAWKKKYGDTTADEAKRLRQVEKENARLLRIVGQQRLEMDAMKEVIQNKR</sequence>
<proteinExistence type="predicted"/>
<dbReference type="PANTHER" id="PTHR33609">
    <property type="entry name" value="LOW CALCIUM RESPONSE LOCUS PROTEIN S"/>
    <property type="match status" value="1"/>
</dbReference>
<dbReference type="PANTHER" id="PTHR33609:SF1">
    <property type="entry name" value="TRANSPOSASE"/>
    <property type="match status" value="1"/>
</dbReference>
<evidence type="ECO:0000313" key="1">
    <source>
        <dbReference type="EMBL" id="SMB85926.1"/>
    </source>
</evidence>
<dbReference type="InterPro" id="IPR009057">
    <property type="entry name" value="Homeodomain-like_sf"/>
</dbReference>
<dbReference type="InterPro" id="IPR052546">
    <property type="entry name" value="Transposase_8_domain"/>
</dbReference>
<accession>A0A1W1UXX9</accession>
<dbReference type="SUPFAM" id="SSF46689">
    <property type="entry name" value="Homeodomain-like"/>
    <property type="match status" value="1"/>
</dbReference>
<dbReference type="STRING" id="695939.SAMN00790413_03603"/>
<dbReference type="RefSeq" id="WP_084047518.1">
    <property type="nucleotide sequence ID" value="NZ_FWWU01000008.1"/>
</dbReference>
<dbReference type="EMBL" id="FWWU01000008">
    <property type="protein sequence ID" value="SMB85926.1"/>
    <property type="molecule type" value="Genomic_DNA"/>
</dbReference>
<organism evidence="1 2">
    <name type="scientific">Deinococcus hopiensis KR-140</name>
    <dbReference type="NCBI Taxonomy" id="695939"/>
    <lineage>
        <taxon>Bacteria</taxon>
        <taxon>Thermotogati</taxon>
        <taxon>Deinococcota</taxon>
        <taxon>Deinococci</taxon>
        <taxon>Deinococcales</taxon>
        <taxon>Deinococcaceae</taxon>
        <taxon>Deinococcus</taxon>
    </lineage>
</organism>
<dbReference type="Proteomes" id="UP000192582">
    <property type="component" value="Unassembled WGS sequence"/>
</dbReference>
<evidence type="ECO:0000313" key="2">
    <source>
        <dbReference type="Proteomes" id="UP000192582"/>
    </source>
</evidence>
<dbReference type="GO" id="GO:0006313">
    <property type="term" value="P:DNA transposition"/>
    <property type="evidence" value="ECO:0007669"/>
    <property type="project" value="InterPro"/>
</dbReference>
<dbReference type="GO" id="GO:0003677">
    <property type="term" value="F:DNA binding"/>
    <property type="evidence" value="ECO:0007669"/>
    <property type="project" value="InterPro"/>
</dbReference>
<dbReference type="OrthoDB" id="9809060at2"/>
<keyword evidence="2" id="KW-1185">Reference proteome</keyword>